<gene>
    <name evidence="2" type="ORF">SAMN05421578_110134</name>
</gene>
<dbReference type="EMBL" id="FTNK01000010">
    <property type="protein sequence ID" value="SIR30422.1"/>
    <property type="molecule type" value="Genomic_DNA"/>
</dbReference>
<accession>A0ABY1K5Z1</accession>
<protein>
    <submittedName>
        <fullName evidence="2">Uncharacterized protein</fullName>
    </submittedName>
</protein>
<feature type="transmembrane region" description="Helical" evidence="1">
    <location>
        <begin position="56"/>
        <end position="78"/>
    </location>
</feature>
<organism evidence="2 3">
    <name type="scientific">Paenibacillus macquariensis</name>
    <dbReference type="NCBI Taxonomy" id="948756"/>
    <lineage>
        <taxon>Bacteria</taxon>
        <taxon>Bacillati</taxon>
        <taxon>Bacillota</taxon>
        <taxon>Bacilli</taxon>
        <taxon>Bacillales</taxon>
        <taxon>Paenibacillaceae</taxon>
        <taxon>Paenibacillus</taxon>
    </lineage>
</organism>
<name>A0ABY1K5Z1_9BACL</name>
<proteinExistence type="predicted"/>
<evidence type="ECO:0000313" key="2">
    <source>
        <dbReference type="EMBL" id="SIR30422.1"/>
    </source>
</evidence>
<reference evidence="2 3" key="1">
    <citation type="submission" date="2017-01" db="EMBL/GenBank/DDBJ databases">
        <authorList>
            <person name="Varghese N."/>
            <person name="Submissions S."/>
        </authorList>
    </citation>
    <scope>NUCLEOTIDE SEQUENCE [LARGE SCALE GENOMIC DNA]</scope>
    <source>
        <strain evidence="2 3">ATCC 23464</strain>
    </source>
</reference>
<keyword evidence="3" id="KW-1185">Reference proteome</keyword>
<dbReference type="RefSeq" id="WP_068579940.1">
    <property type="nucleotide sequence ID" value="NZ_FTNK01000010.1"/>
</dbReference>
<keyword evidence="1" id="KW-1133">Transmembrane helix</keyword>
<feature type="transmembrane region" description="Helical" evidence="1">
    <location>
        <begin position="23"/>
        <end position="44"/>
    </location>
</feature>
<evidence type="ECO:0000313" key="3">
    <source>
        <dbReference type="Proteomes" id="UP000186666"/>
    </source>
</evidence>
<dbReference type="Proteomes" id="UP000186666">
    <property type="component" value="Unassembled WGS sequence"/>
</dbReference>
<sequence length="86" mass="9371">MSKTKNHHYIASYEKYSRVAKKIGIATLISSVIIVISLGLFAYTENTDSYVGTVSALFAICASAIAVPTLMTYLGLIIRRSIAKKI</sequence>
<comment type="caution">
    <text evidence="2">The sequence shown here is derived from an EMBL/GenBank/DDBJ whole genome shotgun (WGS) entry which is preliminary data.</text>
</comment>
<keyword evidence="1" id="KW-0472">Membrane</keyword>
<evidence type="ECO:0000256" key="1">
    <source>
        <dbReference type="SAM" id="Phobius"/>
    </source>
</evidence>
<keyword evidence="1" id="KW-0812">Transmembrane</keyword>